<accession>A0A816EW72</accession>
<evidence type="ECO:0000313" key="2">
    <source>
        <dbReference type="EMBL" id="CAF1651721.1"/>
    </source>
</evidence>
<comment type="caution">
    <text evidence="2">The sequence shown here is derived from an EMBL/GenBank/DDBJ whole genome shotgun (WGS) entry which is preliminary data.</text>
</comment>
<sequence>MASSFVSLAEATAVNIVNDEKFEKVYGVYENAIRIVEDGRTCETIRPGLWSLGCALGHHSYSSSIHQIRIMKQYGMVVIGIRSRNMPFLPDLSSYGRYDENPSIHCWCSYGGRVRNGRYESAKLTDYHENKCVFTLTLNCDERRLSIVNEDNHEQDEMNVYESLAPFPWCLFVQISRMGGRVSLL</sequence>
<dbReference type="AlphaFoldDB" id="A0A816EW72"/>
<evidence type="ECO:0000313" key="3">
    <source>
        <dbReference type="Proteomes" id="UP000663828"/>
    </source>
</evidence>
<keyword evidence="3" id="KW-1185">Reference proteome</keyword>
<evidence type="ECO:0000313" key="1">
    <source>
        <dbReference type="EMBL" id="CAF1313150.1"/>
    </source>
</evidence>
<dbReference type="EMBL" id="CAJNOJ010000227">
    <property type="protein sequence ID" value="CAF1313150.1"/>
    <property type="molecule type" value="Genomic_DNA"/>
</dbReference>
<dbReference type="EMBL" id="CAJNOR010010176">
    <property type="protein sequence ID" value="CAF1651721.1"/>
    <property type="molecule type" value="Genomic_DNA"/>
</dbReference>
<protein>
    <submittedName>
        <fullName evidence="2">Uncharacterized protein</fullName>
    </submittedName>
</protein>
<gene>
    <name evidence="1" type="ORF">EDS130_LOCUS31257</name>
    <name evidence="2" type="ORF">XAT740_LOCUS55106</name>
</gene>
<organism evidence="2 3">
    <name type="scientific">Adineta ricciae</name>
    <name type="common">Rotifer</name>
    <dbReference type="NCBI Taxonomy" id="249248"/>
    <lineage>
        <taxon>Eukaryota</taxon>
        <taxon>Metazoa</taxon>
        <taxon>Spiralia</taxon>
        <taxon>Gnathifera</taxon>
        <taxon>Rotifera</taxon>
        <taxon>Eurotatoria</taxon>
        <taxon>Bdelloidea</taxon>
        <taxon>Adinetida</taxon>
        <taxon>Adinetidae</taxon>
        <taxon>Adineta</taxon>
    </lineage>
</organism>
<proteinExistence type="predicted"/>
<reference evidence="2" key="1">
    <citation type="submission" date="2021-02" db="EMBL/GenBank/DDBJ databases">
        <authorList>
            <person name="Nowell W R."/>
        </authorList>
    </citation>
    <scope>NUCLEOTIDE SEQUENCE</scope>
</reference>
<name>A0A816EW72_ADIRI</name>
<dbReference type="Proteomes" id="UP000663852">
    <property type="component" value="Unassembled WGS sequence"/>
</dbReference>
<dbReference type="Proteomes" id="UP000663828">
    <property type="component" value="Unassembled WGS sequence"/>
</dbReference>